<name>N9R308_9GAMM</name>
<dbReference type="Gene3D" id="1.10.530.10">
    <property type="match status" value="1"/>
</dbReference>
<feature type="coiled-coil region" evidence="1">
    <location>
        <begin position="894"/>
        <end position="921"/>
    </location>
</feature>
<evidence type="ECO:0000313" key="3">
    <source>
        <dbReference type="EMBL" id="ENX33522.1"/>
    </source>
</evidence>
<keyword evidence="4" id="KW-1185">Reference proteome</keyword>
<proteinExistence type="predicted"/>
<organism evidence="3 4">
    <name type="scientific">Acinetobacter colistiniresistens</name>
    <dbReference type="NCBI Taxonomy" id="280145"/>
    <lineage>
        <taxon>Bacteria</taxon>
        <taxon>Pseudomonadati</taxon>
        <taxon>Pseudomonadota</taxon>
        <taxon>Gammaproteobacteria</taxon>
        <taxon>Moraxellales</taxon>
        <taxon>Moraxellaceae</taxon>
        <taxon>Acinetobacter</taxon>
    </lineage>
</organism>
<dbReference type="PATRIC" id="fig|1217695.3.peg.2119"/>
<dbReference type="Pfam" id="PF01464">
    <property type="entry name" value="SLT"/>
    <property type="match status" value="1"/>
</dbReference>
<dbReference type="SUPFAM" id="SSF53955">
    <property type="entry name" value="Lysozyme-like"/>
    <property type="match status" value="1"/>
</dbReference>
<protein>
    <recommendedName>
        <fullName evidence="2">Transglycosylase SLT domain-containing protein</fullName>
    </recommendedName>
</protein>
<dbReference type="EMBL" id="APRZ01000017">
    <property type="protein sequence ID" value="ENX33522.1"/>
    <property type="molecule type" value="Genomic_DNA"/>
</dbReference>
<keyword evidence="1" id="KW-0175">Coiled coil</keyword>
<feature type="coiled-coil region" evidence="1">
    <location>
        <begin position="994"/>
        <end position="1028"/>
    </location>
</feature>
<sequence>MATASLGRLTLDLVARTASFVEPLSQAERKARSSGKGIKDSMDLASLAVKGLGIAVGGLSIASLVAFSGRIIETGNDIQKFSKLSNSSIQQFQYYAKGAETAGISIESFADKMKDMQDRIGDFQQTGGGPLADFFTNIAPLVGVSIKQFQKLSGPEALQLFYNSLDKAGASTNAMKFYMEQIISDSSLLIPLLEKNGEGFKFWGDKAKEAGAIMSNDMVNSLAEAKKNLMLMDFQWQGLEAQLVNGVIPVFKTVAENLDTIKAIAVATAAAIGSKLILQAGYLSGVFIRAAFQAGIAEYQLLKLQGATLRTASAMGILRGITSLLGGPIGLAMLAMQIAVAGTAYFAMTRDAKNATEALEEQGMTVDELRKKYQKMTAAQLALKSIEATDIIKQETGRISSYTGAIQQIIDELRTEGDIRQSDALQVYLTRLKVGGDQAKIAFAELQKQGLVDESNIRKMASLDEKIANANKSIERQKEIQELTKKATDDATKSQEAQTRIVNKQAEAFINLTQKQREYIKSAQQDAARQKYVQDTMRLGGWSKDQAEFFADAQVNANGEDAFKKALPNLVLQSALKSFNSKNYSFTKSDLAAISRTLGIAKANNFAQIEGLYGLPSGTLAALVLQESRGISSATSPTGAKGLFQTTSIFRKQYGLNSNSSIEAQATAAAKDISKNLRAFGSLEKALMAYNAGAGGLQDYLAGGLNPSKRSEVAGYVPGFQKWFAGVNDKTSIDNSILTPSLSDILQQNSKAAEAAFNLSEERKRIDAQYFTESEKLAKEHQERLEKITAAFTGTKELKNRIAQENAYFKDQSVQLQVDKEREVSQLKAFETDRITQIRTNFEEEIRLTQASTKFGEKERATRVAILQRSRKAEIDAIKREEDEQVQSAFEMYLNETEIVVKRYQREREEIQKNYQLSKETRKQLLQSKDMGIFGAINQAADNVLQRYKDSVDYLFQFNNPNAFAHYNLQNQYSLASGGLEQDYRNQVDGINLLKNEEEKNSQLLAAHEQYLQAKEALNNEYATREQELNLFLMDNQLSTLNTLIGSASGLFSSITSMAKDAYGEQSASYKMMFLMQQAFAMASATVSAFQAYGQILASPWYLDVVSKTSAANLVLGMGMANVGLIAGQTIAGMAHNGIDNIPKEGTWLLDGGERVLNPKQNKDLTNYLDSNQNGGGKVDITVNVTDSGVSTNGSNTENQRQLGQLIGNTVRAVIRQEQKQGGLLAK</sequence>
<dbReference type="HOGENOM" id="CLU_268404_0_0_6"/>
<dbReference type="InterPro" id="IPR008258">
    <property type="entry name" value="Transglycosylase_SLT_dom_1"/>
</dbReference>
<comment type="caution">
    <text evidence="3">The sequence shown here is derived from an EMBL/GenBank/DDBJ whole genome shotgun (WGS) entry which is preliminary data.</text>
</comment>
<dbReference type="InterPro" id="IPR023346">
    <property type="entry name" value="Lysozyme-like_dom_sf"/>
</dbReference>
<feature type="domain" description="Transglycosylase SLT" evidence="2">
    <location>
        <begin position="607"/>
        <end position="701"/>
    </location>
</feature>
<evidence type="ECO:0000256" key="1">
    <source>
        <dbReference type="SAM" id="Coils"/>
    </source>
</evidence>
<dbReference type="AlphaFoldDB" id="N9R308"/>
<evidence type="ECO:0000259" key="2">
    <source>
        <dbReference type="Pfam" id="PF01464"/>
    </source>
</evidence>
<accession>N9R308</accession>
<reference evidence="3 4" key="1">
    <citation type="submission" date="2013-02" db="EMBL/GenBank/DDBJ databases">
        <title>The Genome Sequence of Acinetobacter sp. NIPH 1859.</title>
        <authorList>
            <consortium name="The Broad Institute Genome Sequencing Platform"/>
            <consortium name="The Broad Institute Genome Sequencing Center for Infectious Disease"/>
            <person name="Cerqueira G."/>
            <person name="Feldgarden M."/>
            <person name="Courvalin P."/>
            <person name="Perichon B."/>
            <person name="Grillot-Courvalin C."/>
            <person name="Clermont D."/>
            <person name="Rocha E."/>
            <person name="Yoon E.-J."/>
            <person name="Nemec A."/>
            <person name="Walker B."/>
            <person name="Young S.K."/>
            <person name="Zeng Q."/>
            <person name="Gargeya S."/>
            <person name="Fitzgerald M."/>
            <person name="Haas B."/>
            <person name="Abouelleil A."/>
            <person name="Alvarado L."/>
            <person name="Arachchi H.M."/>
            <person name="Berlin A.M."/>
            <person name="Chapman S.B."/>
            <person name="Dewar J."/>
            <person name="Goldberg J."/>
            <person name="Griggs A."/>
            <person name="Gujja S."/>
            <person name="Hansen M."/>
            <person name="Howarth C."/>
            <person name="Imamovic A."/>
            <person name="Larimer J."/>
            <person name="McCowan C."/>
            <person name="Murphy C."/>
            <person name="Neiman D."/>
            <person name="Pearson M."/>
            <person name="Priest M."/>
            <person name="Roberts A."/>
            <person name="Saif S."/>
            <person name="Shea T."/>
            <person name="Sisk P."/>
            <person name="Sykes S."/>
            <person name="Wortman J."/>
            <person name="Nusbaum C."/>
            <person name="Birren B."/>
        </authorList>
    </citation>
    <scope>NUCLEOTIDE SEQUENCE [LARGE SCALE GENOMIC DNA]</scope>
    <source>
        <strain evidence="3 4">NIPH 1859</strain>
    </source>
</reference>
<dbReference type="OrthoDB" id="6174294at2"/>
<gene>
    <name evidence="3" type="ORF">F889_02183</name>
</gene>
<dbReference type="Proteomes" id="UP000013009">
    <property type="component" value="Unassembled WGS sequence"/>
</dbReference>
<evidence type="ECO:0000313" key="4">
    <source>
        <dbReference type="Proteomes" id="UP000013009"/>
    </source>
</evidence>
<dbReference type="RefSeq" id="WP_005274025.1">
    <property type="nucleotide sequence ID" value="NZ_KB850195.1"/>
</dbReference>